<dbReference type="EMBL" id="LAZR01013754">
    <property type="protein sequence ID" value="KKM20501.1"/>
    <property type="molecule type" value="Genomic_DNA"/>
</dbReference>
<gene>
    <name evidence="1" type="ORF">LCGC14_1644850</name>
</gene>
<dbReference type="AlphaFoldDB" id="A0A0F9HYL2"/>
<proteinExistence type="predicted"/>
<name>A0A0F9HYL2_9ZZZZ</name>
<accession>A0A0F9HYL2</accession>
<feature type="non-terminal residue" evidence="1">
    <location>
        <position position="1"/>
    </location>
</feature>
<comment type="caution">
    <text evidence="1">The sequence shown here is derived from an EMBL/GenBank/DDBJ whole genome shotgun (WGS) entry which is preliminary data.</text>
</comment>
<evidence type="ECO:0000313" key="1">
    <source>
        <dbReference type="EMBL" id="KKM20501.1"/>
    </source>
</evidence>
<reference evidence="1" key="1">
    <citation type="journal article" date="2015" name="Nature">
        <title>Complex archaea that bridge the gap between prokaryotes and eukaryotes.</title>
        <authorList>
            <person name="Spang A."/>
            <person name="Saw J.H."/>
            <person name="Jorgensen S.L."/>
            <person name="Zaremba-Niedzwiedzka K."/>
            <person name="Martijn J."/>
            <person name="Lind A.E."/>
            <person name="van Eijk R."/>
            <person name="Schleper C."/>
            <person name="Guy L."/>
            <person name="Ettema T.J."/>
        </authorList>
    </citation>
    <scope>NUCLEOTIDE SEQUENCE</scope>
</reference>
<sequence length="596" mass="64892">MGEAQVVGEDWQNKFVPQLLGGLNLNANTESMQDNQFLQLNGFVYYKGDLVKDTGYADFADVPSGVPGTFINIHQHITASGAASTFGISNLSLYVLANSGANWHGVLLDGGGNTTTDANVSGTDTVIPVAATTNFIAGDRIALRLDDGSDHISTIASVSSGISITIDDAVPGSGVVATSGNSCIEIVKLSGTDDKHVFAVTVPWNDELVFTNGIEVPHYYDPISATVKLVQNLPSSGDTICESITLFDSSLFLIKTAEGGSNFNQRIRWSDKADYTNWTTGVAGFIDLLDSSDDVRQARKLGPHLIVYRSRSIVRGTITNNALKRFQWDTMVTAQGIISSSAYADIGDKHLVVGENKIYIYKGGFDIQEVGEGIEALLFGIEAEMAEDQGHRIFSVYIKDSNDVLIFFQTGSGSFPDKCLRWHGDLNGVWTTREFNDPMQGFGESVDSTAFTWDDLVGSWEVQTWKWNSSAIVGTSRTILLCASDGQVEEYDFITADDDGVAKTFTLETPDFSHPNGNLRHDYLEIKGSGGLVTVSYSVDEGVTFNILEVVTIGTTPKKVRLEKQFVGRTIRYKIEGSSAFSLSWFNIRVSLETEY</sequence>
<protein>
    <submittedName>
        <fullName evidence="1">Uncharacterized protein</fullName>
    </submittedName>
</protein>
<organism evidence="1">
    <name type="scientific">marine sediment metagenome</name>
    <dbReference type="NCBI Taxonomy" id="412755"/>
    <lineage>
        <taxon>unclassified sequences</taxon>
        <taxon>metagenomes</taxon>
        <taxon>ecological metagenomes</taxon>
    </lineage>
</organism>